<evidence type="ECO:0000313" key="5">
    <source>
        <dbReference type="EMBL" id="KNZ55618.1"/>
    </source>
</evidence>
<dbReference type="PANTHER" id="PTHR48025">
    <property type="entry name" value="OS02G0815200 PROTEIN"/>
    <property type="match status" value="1"/>
</dbReference>
<dbReference type="SUPFAM" id="SSF54928">
    <property type="entry name" value="RNA-binding domain, RBD"/>
    <property type="match status" value="2"/>
</dbReference>
<dbReference type="EMBL" id="LAVV01007536">
    <property type="protein sequence ID" value="KNZ55618.1"/>
    <property type="molecule type" value="Genomic_DNA"/>
</dbReference>
<dbReference type="SMART" id="SM00360">
    <property type="entry name" value="RRM"/>
    <property type="match status" value="2"/>
</dbReference>
<dbReference type="Pfam" id="PF00076">
    <property type="entry name" value="RRM_1"/>
    <property type="match status" value="1"/>
</dbReference>
<name>A0A0L6V4C4_9BASI</name>
<dbReference type="PROSITE" id="PS50102">
    <property type="entry name" value="RRM"/>
    <property type="match status" value="2"/>
</dbReference>
<evidence type="ECO:0000256" key="1">
    <source>
        <dbReference type="ARBA" id="ARBA00022884"/>
    </source>
</evidence>
<feature type="compositionally biased region" description="Basic and acidic residues" evidence="3">
    <location>
        <begin position="317"/>
        <end position="326"/>
    </location>
</feature>
<dbReference type="AlphaFoldDB" id="A0A0L6V4C4"/>
<comment type="caution">
    <text evidence="5">The sequence shown here is derived from an EMBL/GenBank/DDBJ whole genome shotgun (WGS) entry which is preliminary data.</text>
</comment>
<dbReference type="GO" id="GO:0005634">
    <property type="term" value="C:nucleus"/>
    <property type="evidence" value="ECO:0007669"/>
    <property type="project" value="TreeGrafter"/>
</dbReference>
<dbReference type="GO" id="GO:0003729">
    <property type="term" value="F:mRNA binding"/>
    <property type="evidence" value="ECO:0007669"/>
    <property type="project" value="TreeGrafter"/>
</dbReference>
<dbReference type="InterPro" id="IPR050502">
    <property type="entry name" value="Euk_RNA-bind_prot"/>
</dbReference>
<feature type="domain" description="RRM" evidence="4">
    <location>
        <begin position="206"/>
        <end position="283"/>
    </location>
</feature>
<feature type="compositionally biased region" description="Polar residues" evidence="3">
    <location>
        <begin position="175"/>
        <end position="184"/>
    </location>
</feature>
<dbReference type="OrthoDB" id="6159137at2759"/>
<dbReference type="InterPro" id="IPR012677">
    <property type="entry name" value="Nucleotide-bd_a/b_plait_sf"/>
</dbReference>
<dbReference type="InterPro" id="IPR000504">
    <property type="entry name" value="RRM_dom"/>
</dbReference>
<reference evidence="5 6" key="1">
    <citation type="submission" date="2015-08" db="EMBL/GenBank/DDBJ databases">
        <title>Next Generation Sequencing and Analysis of the Genome of Puccinia sorghi L Schw, the Causal Agent of Maize Common Rust.</title>
        <authorList>
            <person name="Rochi L."/>
            <person name="Burguener G."/>
            <person name="Darino M."/>
            <person name="Turjanski A."/>
            <person name="Kreff E."/>
            <person name="Dieguez M.J."/>
            <person name="Sacco F."/>
        </authorList>
    </citation>
    <scope>NUCLEOTIDE SEQUENCE [LARGE SCALE GENOMIC DNA]</scope>
    <source>
        <strain evidence="5 6">RO10H11247</strain>
    </source>
</reference>
<dbReference type="Gene3D" id="3.30.70.330">
    <property type="match status" value="2"/>
</dbReference>
<dbReference type="VEuPathDB" id="FungiDB:VP01_2630g2"/>
<evidence type="ECO:0000259" key="4">
    <source>
        <dbReference type="PROSITE" id="PS50102"/>
    </source>
</evidence>
<dbReference type="InterPro" id="IPR035979">
    <property type="entry name" value="RBD_domain_sf"/>
</dbReference>
<dbReference type="Proteomes" id="UP000037035">
    <property type="component" value="Unassembled WGS sequence"/>
</dbReference>
<gene>
    <name evidence="5" type="ORF">VP01_2630g2</name>
</gene>
<proteinExistence type="predicted"/>
<feature type="domain" description="RRM" evidence="4">
    <location>
        <begin position="431"/>
        <end position="515"/>
    </location>
</feature>
<evidence type="ECO:0000256" key="2">
    <source>
        <dbReference type="PROSITE-ProRule" id="PRU00176"/>
    </source>
</evidence>
<dbReference type="CDD" id="cd00590">
    <property type="entry name" value="RRM_SF"/>
    <property type="match status" value="2"/>
</dbReference>
<dbReference type="PANTHER" id="PTHR48025:SF1">
    <property type="entry name" value="RRM DOMAIN-CONTAINING PROTEIN"/>
    <property type="match status" value="1"/>
</dbReference>
<sequence length="554" mass="60788">MKSPIVHYGLPTLRVEGVPETQQFQSDGFGTRIKVNNVPKSGEHPIKWLNNYFACSGIEFASREVTEVQQLKHDSPGEHQQFMISFQQAETARCVLTSMDGLSLGGCKMYVLCDPVTSVAHKMLNKPLICLSTPPSQSFNWRLLGGRTQRHENGKNTIARPVIRCDARVNGGYSPHQQMASNLPQEKPREASKTTDLGAASFRKNCNLYVLNLSLDMTNESLKAIIQGSGEVKHVCVLATLDNAGRRRAFVDMATPEEACCVVENFHGKRIEGYELHISYAFIQRSGGPTVPVDGNSTAKGARPAHHDPGARPPTSRKPEEREKYFTAKKATPHSPAWRSAAYKAPKVSTIDTNNLLHFNHAPSQLVSRLDSVGRSPESDMESFFSFTPSSSYDSGADSPESSTSVLFETSIPEQMNFGAPLASEQAYPPWTLLVSNLSPVACIDDDDLFRFFIRQGVRKLKSAFLNVNSQSGMSLGHGTITFDCINEYQRAFEMINSRDISLGGSRIKCSKLSHYTPTTSSSYSSASSPLTSEASGSMLPASFNPLIYPASNI</sequence>
<keyword evidence="1 2" id="KW-0694">RNA-binding</keyword>
<feature type="region of interest" description="Disordered" evidence="3">
    <location>
        <begin position="291"/>
        <end position="331"/>
    </location>
</feature>
<keyword evidence="6" id="KW-1185">Reference proteome</keyword>
<organism evidence="5 6">
    <name type="scientific">Puccinia sorghi</name>
    <dbReference type="NCBI Taxonomy" id="27349"/>
    <lineage>
        <taxon>Eukaryota</taxon>
        <taxon>Fungi</taxon>
        <taxon>Dikarya</taxon>
        <taxon>Basidiomycota</taxon>
        <taxon>Pucciniomycotina</taxon>
        <taxon>Pucciniomycetes</taxon>
        <taxon>Pucciniales</taxon>
        <taxon>Pucciniaceae</taxon>
        <taxon>Puccinia</taxon>
    </lineage>
</organism>
<dbReference type="STRING" id="27349.A0A0L6V4C4"/>
<evidence type="ECO:0000313" key="6">
    <source>
        <dbReference type="Proteomes" id="UP000037035"/>
    </source>
</evidence>
<protein>
    <recommendedName>
        <fullName evidence="4">RRM domain-containing protein</fullName>
    </recommendedName>
</protein>
<accession>A0A0L6V4C4</accession>
<evidence type="ECO:0000256" key="3">
    <source>
        <dbReference type="SAM" id="MobiDB-lite"/>
    </source>
</evidence>
<feature type="region of interest" description="Disordered" evidence="3">
    <location>
        <begin position="173"/>
        <end position="192"/>
    </location>
</feature>